<dbReference type="InterPro" id="IPR043129">
    <property type="entry name" value="ATPase_NBD"/>
</dbReference>
<comment type="pathway">
    <text evidence="3">Amino-sugar metabolism; N-acetylneuraminate degradation; D-fructose 6-phosphate from N-acetylneuraminate: step 3/5.</text>
</comment>
<evidence type="ECO:0000256" key="7">
    <source>
        <dbReference type="ARBA" id="ARBA00023277"/>
    </source>
</evidence>
<evidence type="ECO:0000256" key="4">
    <source>
        <dbReference type="ARBA" id="ARBA00007439"/>
    </source>
</evidence>
<comment type="function">
    <text evidence="2">Converts N-acetylmannosamine-6-phosphate (ManNAc-6-P) to N-acetylglucosamine-6-phosphate (GlcNAc-6-P).</text>
</comment>
<accession>A0ABW5GLY6</accession>
<keyword evidence="11" id="KW-1185">Reference proteome</keyword>
<organism evidence="10 11">
    <name type="scientific">Amycolatopsis samaneae</name>
    <dbReference type="NCBI Taxonomy" id="664691"/>
    <lineage>
        <taxon>Bacteria</taxon>
        <taxon>Bacillati</taxon>
        <taxon>Actinomycetota</taxon>
        <taxon>Actinomycetes</taxon>
        <taxon>Pseudonocardiales</taxon>
        <taxon>Pseudonocardiaceae</taxon>
        <taxon>Amycolatopsis</taxon>
    </lineage>
</organism>
<keyword evidence="7" id="KW-0119">Carbohydrate metabolism</keyword>
<dbReference type="Pfam" id="PF01869">
    <property type="entry name" value="BcrAD_BadFG"/>
    <property type="match status" value="1"/>
</dbReference>
<protein>
    <recommendedName>
        <fullName evidence="5">N-acylglucosamine-6-phosphate 2-epimerase</fullName>
        <ecNumber evidence="5">5.1.3.9</ecNumber>
    </recommendedName>
</protein>
<evidence type="ECO:0000256" key="5">
    <source>
        <dbReference type="ARBA" id="ARBA00013180"/>
    </source>
</evidence>
<dbReference type="GO" id="GO:0047465">
    <property type="term" value="F:N-acylglucosamine-6-phosphate 2-epimerase activity"/>
    <property type="evidence" value="ECO:0007669"/>
    <property type="project" value="UniProtKB-EC"/>
</dbReference>
<comment type="catalytic activity">
    <reaction evidence="1">
        <text>an N-acyl-D-glucosamine 6-phosphate = an N-acyl-D-mannosamine 6-phosphate</text>
        <dbReference type="Rhea" id="RHEA:23932"/>
        <dbReference type="ChEBI" id="CHEBI:57599"/>
        <dbReference type="ChEBI" id="CHEBI:57666"/>
        <dbReference type="EC" id="5.1.3.9"/>
    </reaction>
</comment>
<dbReference type="Pfam" id="PF04131">
    <property type="entry name" value="NanE"/>
    <property type="match status" value="1"/>
</dbReference>
<dbReference type="InterPro" id="IPR011060">
    <property type="entry name" value="RibuloseP-bd_barrel"/>
</dbReference>
<dbReference type="InterPro" id="IPR007260">
    <property type="entry name" value="NanE"/>
</dbReference>
<dbReference type="EC" id="5.1.3.9" evidence="5"/>
<evidence type="ECO:0000256" key="1">
    <source>
        <dbReference type="ARBA" id="ARBA00000056"/>
    </source>
</evidence>
<keyword evidence="6 10" id="KW-0413">Isomerase</keyword>
<dbReference type="RefSeq" id="WP_345390795.1">
    <property type="nucleotide sequence ID" value="NZ_BAABHG010000004.1"/>
</dbReference>
<evidence type="ECO:0000259" key="9">
    <source>
        <dbReference type="Pfam" id="PF01869"/>
    </source>
</evidence>
<dbReference type="NCBIfam" id="NF002231">
    <property type="entry name" value="PRK01130.1"/>
    <property type="match status" value="1"/>
</dbReference>
<reference evidence="11" key="1">
    <citation type="journal article" date="2019" name="Int. J. Syst. Evol. Microbiol.">
        <title>The Global Catalogue of Microorganisms (GCM) 10K type strain sequencing project: providing services to taxonomists for standard genome sequencing and annotation.</title>
        <authorList>
            <consortium name="The Broad Institute Genomics Platform"/>
            <consortium name="The Broad Institute Genome Sequencing Center for Infectious Disease"/>
            <person name="Wu L."/>
            <person name="Ma J."/>
        </authorList>
    </citation>
    <scope>NUCLEOTIDE SEQUENCE [LARGE SCALE GENOMIC DNA]</scope>
    <source>
        <strain evidence="11">CGMCC 4.7643</strain>
    </source>
</reference>
<comment type="similarity">
    <text evidence="4">Belongs to the NanE family.</text>
</comment>
<dbReference type="EMBL" id="JBHUKU010000014">
    <property type="protein sequence ID" value="MFD2461835.1"/>
    <property type="molecule type" value="Genomic_DNA"/>
</dbReference>
<dbReference type="Gene3D" id="3.20.20.70">
    <property type="entry name" value="Aldolase class I"/>
    <property type="match status" value="1"/>
</dbReference>
<evidence type="ECO:0000256" key="2">
    <source>
        <dbReference type="ARBA" id="ARBA00002147"/>
    </source>
</evidence>
<dbReference type="Proteomes" id="UP001597419">
    <property type="component" value="Unassembled WGS sequence"/>
</dbReference>
<dbReference type="InterPro" id="IPR013785">
    <property type="entry name" value="Aldolase_TIM"/>
</dbReference>
<evidence type="ECO:0000313" key="10">
    <source>
        <dbReference type="EMBL" id="MFD2461835.1"/>
    </source>
</evidence>
<proteinExistence type="inferred from homology"/>
<evidence type="ECO:0000256" key="6">
    <source>
        <dbReference type="ARBA" id="ARBA00023235"/>
    </source>
</evidence>
<dbReference type="InterPro" id="IPR002731">
    <property type="entry name" value="ATPase_BadF"/>
</dbReference>
<dbReference type="SUPFAM" id="SSF53067">
    <property type="entry name" value="Actin-like ATPase domain"/>
    <property type="match status" value="1"/>
</dbReference>
<dbReference type="PANTHER" id="PTHR36204:SF1">
    <property type="entry name" value="N-ACETYLMANNOSAMINE-6-PHOSPHATE 2-EPIMERASE-RELATED"/>
    <property type="match status" value="1"/>
</dbReference>
<dbReference type="Gene3D" id="3.30.420.40">
    <property type="match status" value="2"/>
</dbReference>
<evidence type="ECO:0000313" key="11">
    <source>
        <dbReference type="Proteomes" id="UP001597419"/>
    </source>
</evidence>
<evidence type="ECO:0000256" key="3">
    <source>
        <dbReference type="ARBA" id="ARBA00005081"/>
    </source>
</evidence>
<feature type="domain" description="ATPase BadF/BadG/BcrA/BcrD type" evidence="9">
    <location>
        <begin position="39"/>
        <end position="261"/>
    </location>
</feature>
<sequence>MSAGSVPRPWVAVDSGQTGLRLVSGPEPKTGRGPGFDYRQGDPVATITAAVRVAALDAGVTGPAGVVCLGLTGCPSEAEDRARLGVAVAAALGAAEVRLCEDMVTAHAGALPGGHGVVLAAGTGVVGLAVGEDGRWWKVDGSGYLLGDAGSGFAIGRAGLAAVLAAADGRGAATALTGAAECRYGPGPGMAQRIHQEPAPVAAVAQFAPDVFAAAEAGDTVAAAIVTGAAGDLAHSAATAVRALGYDGVVPVACTGRVFEAGEPLLGPLRARLAELAPAARLVPAEGDPLDGAVRLATSDPGPYARLLHIHRGTAAFSAARAAKAVVVESTVEYIMDTLPFPSGALLVSCQAQPGNPLHGPVSMARMAAAAAAGGARGIRANGPADVAAIRSEVDIPVLGINKVFSPDGVFITPSFDSAAAVVRAGAAMVAVDGTARPRPGGGTFRELVRRIHGELGVPVMADVDTLAAGVAARKAGADIVATTLAGYTGGPVPEGPDVELVAALAERVDCPVVAEGRYRSAEDVRAAVDAGAYAVVVGTAITNPMAITTRLAKALS</sequence>
<evidence type="ECO:0000256" key="8">
    <source>
        <dbReference type="SAM" id="MobiDB-lite"/>
    </source>
</evidence>
<gene>
    <name evidence="10" type="ORF">ACFSYJ_24725</name>
</gene>
<name>A0ABW5GLY6_9PSEU</name>
<comment type="caution">
    <text evidence="10">The sequence shown here is derived from an EMBL/GenBank/DDBJ whole genome shotgun (WGS) entry which is preliminary data.</text>
</comment>
<dbReference type="PANTHER" id="PTHR36204">
    <property type="entry name" value="N-ACETYLMANNOSAMINE-6-PHOSPHATE 2-EPIMERASE-RELATED"/>
    <property type="match status" value="1"/>
</dbReference>
<dbReference type="SUPFAM" id="SSF51366">
    <property type="entry name" value="Ribulose-phoshate binding barrel"/>
    <property type="match status" value="1"/>
</dbReference>
<feature type="region of interest" description="Disordered" evidence="8">
    <location>
        <begin position="17"/>
        <end position="38"/>
    </location>
</feature>